<protein>
    <submittedName>
        <fullName evidence="2">Antibiotic biosynthesis monooxygenase</fullName>
    </submittedName>
</protein>
<comment type="caution">
    <text evidence="2">The sequence shown here is derived from an EMBL/GenBank/DDBJ whole genome shotgun (WGS) entry which is preliminary data.</text>
</comment>
<keyword evidence="3" id="KW-1185">Reference proteome</keyword>
<dbReference type="RefSeq" id="WP_149467622.1">
    <property type="nucleotide sequence ID" value="NZ_QOKW01000002.1"/>
</dbReference>
<dbReference type="AlphaFoldDB" id="A0A9W7NNG0"/>
<evidence type="ECO:0000313" key="3">
    <source>
        <dbReference type="Proteomes" id="UP000480854"/>
    </source>
</evidence>
<dbReference type="InterPro" id="IPR050404">
    <property type="entry name" value="Heme-degrading_MO"/>
</dbReference>
<dbReference type="InterPro" id="IPR011008">
    <property type="entry name" value="Dimeric_a/b-barrel"/>
</dbReference>
<dbReference type="PANTHER" id="PTHR34474">
    <property type="entry name" value="SIGNAL TRANSDUCTION PROTEIN TRAP"/>
    <property type="match status" value="1"/>
</dbReference>
<keyword evidence="2" id="KW-0503">Monooxygenase</keyword>
<dbReference type="OrthoDB" id="9798115at2"/>
<sequence length="110" mass="13036">MYIAMNRFRVRPEAEKDFEEVWLNREVHLNKVPGFVEFHMLRGPRHDDHRLYSSHTVWESQEHFLAWTRSEEFRAAHRGAGDRKPLYLGPPQFEGFEVIQTVGRTAGREG</sequence>
<dbReference type="GO" id="GO:0004497">
    <property type="term" value="F:monooxygenase activity"/>
    <property type="evidence" value="ECO:0007669"/>
    <property type="project" value="UniProtKB-KW"/>
</dbReference>
<reference evidence="2 3" key="1">
    <citation type="submission" date="2018-07" db="EMBL/GenBank/DDBJ databases">
        <title>Genome sequence of Azospirillum sp. ATCC 49961.</title>
        <authorList>
            <person name="Sant'Anna F.H."/>
            <person name="Baldani J.I."/>
            <person name="Zilli J.E."/>
            <person name="Reis V.M."/>
            <person name="Hartmann A."/>
            <person name="Cruz L."/>
            <person name="de Souza E.M."/>
            <person name="de Oliveira Pedrosa F."/>
            <person name="Passaglia L.M.P."/>
        </authorList>
    </citation>
    <scope>NUCLEOTIDE SEQUENCE [LARGE SCALE GENOMIC DNA]</scope>
    <source>
        <strain evidence="2 3">ATCC 49961</strain>
    </source>
</reference>
<dbReference type="Proteomes" id="UP000480854">
    <property type="component" value="Unassembled WGS sequence"/>
</dbReference>
<accession>A0A9W7NNG0</accession>
<keyword evidence="2" id="KW-0560">Oxidoreductase</keyword>
<organism evidence="2 3">
    <name type="scientific">Roseomonas genomospecies 6</name>
    <dbReference type="NCBI Taxonomy" id="214106"/>
    <lineage>
        <taxon>Bacteria</taxon>
        <taxon>Pseudomonadati</taxon>
        <taxon>Pseudomonadota</taxon>
        <taxon>Alphaproteobacteria</taxon>
        <taxon>Acetobacterales</taxon>
        <taxon>Roseomonadaceae</taxon>
        <taxon>Roseomonas</taxon>
    </lineage>
</organism>
<dbReference type="PROSITE" id="PS51725">
    <property type="entry name" value="ABM"/>
    <property type="match status" value="1"/>
</dbReference>
<proteinExistence type="predicted"/>
<dbReference type="Pfam" id="PF03992">
    <property type="entry name" value="ABM"/>
    <property type="match status" value="1"/>
</dbReference>
<dbReference type="SUPFAM" id="SSF54909">
    <property type="entry name" value="Dimeric alpha+beta barrel"/>
    <property type="match status" value="1"/>
</dbReference>
<feature type="domain" description="ABM" evidence="1">
    <location>
        <begin position="2"/>
        <end position="96"/>
    </location>
</feature>
<evidence type="ECO:0000313" key="2">
    <source>
        <dbReference type="EMBL" id="KAA0683569.1"/>
    </source>
</evidence>
<gene>
    <name evidence="2" type="ORF">DS843_04100</name>
</gene>
<dbReference type="PANTHER" id="PTHR34474:SF2">
    <property type="entry name" value="SIGNAL TRANSDUCTION PROTEIN TRAP"/>
    <property type="match status" value="1"/>
</dbReference>
<dbReference type="Gene3D" id="3.30.70.100">
    <property type="match status" value="1"/>
</dbReference>
<name>A0A9W7NNG0_9PROT</name>
<dbReference type="InterPro" id="IPR007138">
    <property type="entry name" value="ABM_dom"/>
</dbReference>
<evidence type="ECO:0000259" key="1">
    <source>
        <dbReference type="PROSITE" id="PS51725"/>
    </source>
</evidence>
<dbReference type="EMBL" id="QOKW01000002">
    <property type="protein sequence ID" value="KAA0683569.1"/>
    <property type="molecule type" value="Genomic_DNA"/>
</dbReference>